<evidence type="ECO:0000256" key="3">
    <source>
        <dbReference type="ARBA" id="ARBA00023163"/>
    </source>
</evidence>
<proteinExistence type="predicted"/>
<dbReference type="Pfam" id="PF00392">
    <property type="entry name" value="GntR"/>
    <property type="match status" value="1"/>
</dbReference>
<sequence>MVTPLHATDKTYSALSSRRGLLDRGSRSTQIADIVRSCILEGAFRPGTRLSEPDICSALGVSRNTLREAFKSLVEERLVVHELNRGVFVRVPTPDDVAELYSCRRIIEGSAVRGLDIETADLSALRSALTDADAYAAVEDWTGVGDADITFHKAISALNNSKRLDRLMNDVWNELRLVFHVMDDPHTFHQPYLERNHTIFDLITEGEIASAERVLSSYLSDAETQILAVYTAEIR</sequence>
<dbReference type="RefSeq" id="WP_395112614.1">
    <property type="nucleotide sequence ID" value="NZ_JBIMSO010000010.1"/>
</dbReference>
<dbReference type="Pfam" id="PF07729">
    <property type="entry name" value="FCD"/>
    <property type="match status" value="1"/>
</dbReference>
<protein>
    <submittedName>
        <fullName evidence="5">GntR family transcriptional regulator</fullName>
    </submittedName>
</protein>
<evidence type="ECO:0000256" key="1">
    <source>
        <dbReference type="ARBA" id="ARBA00023015"/>
    </source>
</evidence>
<dbReference type="Gene3D" id="1.10.10.10">
    <property type="entry name" value="Winged helix-like DNA-binding domain superfamily/Winged helix DNA-binding domain"/>
    <property type="match status" value="1"/>
</dbReference>
<keyword evidence="3" id="KW-0804">Transcription</keyword>
<dbReference type="CDD" id="cd07377">
    <property type="entry name" value="WHTH_GntR"/>
    <property type="match status" value="1"/>
</dbReference>
<name>A0ABW7JHJ4_9NOCA</name>
<dbReference type="InterPro" id="IPR011711">
    <property type="entry name" value="GntR_C"/>
</dbReference>
<dbReference type="InterPro" id="IPR036388">
    <property type="entry name" value="WH-like_DNA-bd_sf"/>
</dbReference>
<accession>A0ABW7JHJ4</accession>
<evidence type="ECO:0000313" key="5">
    <source>
        <dbReference type="EMBL" id="MFH5207188.1"/>
    </source>
</evidence>
<dbReference type="PANTHER" id="PTHR43537:SF45">
    <property type="entry name" value="GNTR FAMILY REGULATORY PROTEIN"/>
    <property type="match status" value="1"/>
</dbReference>
<organism evidence="5 6">
    <name type="scientific">Antrihabitans spumae</name>
    <dbReference type="NCBI Taxonomy" id="3373370"/>
    <lineage>
        <taxon>Bacteria</taxon>
        <taxon>Bacillati</taxon>
        <taxon>Actinomycetota</taxon>
        <taxon>Actinomycetes</taxon>
        <taxon>Mycobacteriales</taxon>
        <taxon>Nocardiaceae</taxon>
        <taxon>Antrihabitans</taxon>
    </lineage>
</organism>
<dbReference type="InterPro" id="IPR000524">
    <property type="entry name" value="Tscrpt_reg_HTH_GntR"/>
</dbReference>
<dbReference type="Gene3D" id="1.20.120.530">
    <property type="entry name" value="GntR ligand-binding domain-like"/>
    <property type="match status" value="1"/>
</dbReference>
<dbReference type="SMART" id="SM00345">
    <property type="entry name" value="HTH_GNTR"/>
    <property type="match status" value="1"/>
</dbReference>
<evidence type="ECO:0000313" key="6">
    <source>
        <dbReference type="Proteomes" id="UP001609175"/>
    </source>
</evidence>
<feature type="domain" description="HTH gntR-type" evidence="4">
    <location>
        <begin position="25"/>
        <end position="92"/>
    </location>
</feature>
<dbReference type="Proteomes" id="UP001609175">
    <property type="component" value="Unassembled WGS sequence"/>
</dbReference>
<dbReference type="InterPro" id="IPR008920">
    <property type="entry name" value="TF_FadR/GntR_C"/>
</dbReference>
<dbReference type="SMART" id="SM00895">
    <property type="entry name" value="FCD"/>
    <property type="match status" value="1"/>
</dbReference>
<evidence type="ECO:0000256" key="2">
    <source>
        <dbReference type="ARBA" id="ARBA00023125"/>
    </source>
</evidence>
<dbReference type="InterPro" id="IPR036390">
    <property type="entry name" value="WH_DNA-bd_sf"/>
</dbReference>
<dbReference type="SUPFAM" id="SSF46785">
    <property type="entry name" value="Winged helix' DNA-binding domain"/>
    <property type="match status" value="1"/>
</dbReference>
<evidence type="ECO:0000259" key="4">
    <source>
        <dbReference type="PROSITE" id="PS50949"/>
    </source>
</evidence>
<dbReference type="PANTHER" id="PTHR43537">
    <property type="entry name" value="TRANSCRIPTIONAL REGULATOR, GNTR FAMILY"/>
    <property type="match status" value="1"/>
</dbReference>
<keyword evidence="1" id="KW-0805">Transcription regulation</keyword>
<dbReference type="PROSITE" id="PS50949">
    <property type="entry name" value="HTH_GNTR"/>
    <property type="match status" value="1"/>
</dbReference>
<dbReference type="SUPFAM" id="SSF48008">
    <property type="entry name" value="GntR ligand-binding domain-like"/>
    <property type="match status" value="1"/>
</dbReference>
<dbReference type="EMBL" id="JBIMSO010000010">
    <property type="protein sequence ID" value="MFH5207188.1"/>
    <property type="molecule type" value="Genomic_DNA"/>
</dbReference>
<comment type="caution">
    <text evidence="5">The sequence shown here is derived from an EMBL/GenBank/DDBJ whole genome shotgun (WGS) entry which is preliminary data.</text>
</comment>
<keyword evidence="2" id="KW-0238">DNA-binding</keyword>
<gene>
    <name evidence="5" type="ORF">ACHIPZ_02995</name>
</gene>
<reference evidence="5 6" key="1">
    <citation type="submission" date="2024-10" db="EMBL/GenBank/DDBJ databases">
        <authorList>
            <person name="Riesco R."/>
        </authorList>
    </citation>
    <scope>NUCLEOTIDE SEQUENCE [LARGE SCALE GENOMIC DNA]</scope>
    <source>
        <strain evidence="5 6">NCIMB 15449</strain>
    </source>
</reference>